<evidence type="ECO:0000256" key="6">
    <source>
        <dbReference type="HAMAP-Rule" id="MF_00367"/>
    </source>
</evidence>
<reference evidence="11 12" key="1">
    <citation type="journal article" date="2018" name="Microbiome">
        <title>Fine metagenomic profile of the Mediterranean stratified and mixed water columns revealed by assembly and recruitment.</title>
        <authorList>
            <person name="Haro-Moreno J.M."/>
            <person name="Lopez-Perez M."/>
            <person name="De La Torre J.R."/>
            <person name="Picazo A."/>
            <person name="Camacho A."/>
            <person name="Rodriguez-Valera F."/>
        </authorList>
    </citation>
    <scope>NUCLEOTIDE SEQUENCE [LARGE SCALE GENOMIC DNA]</scope>
    <source>
        <strain evidence="11">MED-G57</strain>
    </source>
</reference>
<evidence type="ECO:0000256" key="5">
    <source>
        <dbReference type="ARBA" id="ARBA00023134"/>
    </source>
</evidence>
<dbReference type="InterPro" id="IPR004044">
    <property type="entry name" value="KH_dom_type_2"/>
</dbReference>
<dbReference type="Gene3D" id="3.40.50.300">
    <property type="entry name" value="P-loop containing nucleotide triphosphate hydrolases"/>
    <property type="match status" value="1"/>
</dbReference>
<dbReference type="NCBIfam" id="NF000908">
    <property type="entry name" value="PRK00089.1"/>
    <property type="match status" value="1"/>
</dbReference>
<dbReference type="EMBL" id="QOQD01000010">
    <property type="protein sequence ID" value="RCL73099.1"/>
    <property type="molecule type" value="Genomic_DNA"/>
</dbReference>
<comment type="similarity">
    <text evidence="1 6 7 8">Belongs to the TRAFAC class TrmE-Era-EngA-EngB-Septin-like GTPase superfamily. Era GTPase family.</text>
</comment>
<dbReference type="GO" id="GO:0003924">
    <property type="term" value="F:GTPase activity"/>
    <property type="evidence" value="ECO:0007669"/>
    <property type="project" value="UniProtKB-UniRule"/>
</dbReference>
<dbReference type="Gene3D" id="3.30.300.20">
    <property type="match status" value="1"/>
</dbReference>
<dbReference type="Proteomes" id="UP000253570">
    <property type="component" value="Unassembled WGS sequence"/>
</dbReference>
<dbReference type="Pfam" id="PF01926">
    <property type="entry name" value="MMR_HSR1"/>
    <property type="match status" value="1"/>
</dbReference>
<dbReference type="InterPro" id="IPR006073">
    <property type="entry name" value="GTP-bd"/>
</dbReference>
<evidence type="ECO:0000259" key="9">
    <source>
        <dbReference type="PROSITE" id="PS50823"/>
    </source>
</evidence>
<dbReference type="GO" id="GO:0070181">
    <property type="term" value="F:small ribosomal subunit rRNA binding"/>
    <property type="evidence" value="ECO:0007669"/>
    <property type="project" value="UniProtKB-UniRule"/>
</dbReference>
<dbReference type="InterPro" id="IPR015946">
    <property type="entry name" value="KH_dom-like_a/b"/>
</dbReference>
<dbReference type="PROSITE" id="PS51713">
    <property type="entry name" value="G_ERA"/>
    <property type="match status" value="1"/>
</dbReference>
<keyword evidence="5 6" id="KW-0342">GTP-binding</keyword>
<feature type="binding site" evidence="6">
    <location>
        <begin position="123"/>
        <end position="126"/>
    </location>
    <ligand>
        <name>GTP</name>
        <dbReference type="ChEBI" id="CHEBI:37565"/>
    </ligand>
</feature>
<dbReference type="PRINTS" id="PR00326">
    <property type="entry name" value="GTP1OBG"/>
</dbReference>
<organism evidence="11 12">
    <name type="scientific">PS1 clade bacterium</name>
    <dbReference type="NCBI Taxonomy" id="2175152"/>
    <lineage>
        <taxon>Bacteria</taxon>
        <taxon>Pseudomonadati</taxon>
        <taxon>Pseudomonadota</taxon>
        <taxon>Alphaproteobacteria</taxon>
        <taxon>PS1 clade</taxon>
    </lineage>
</organism>
<dbReference type="CDD" id="cd04163">
    <property type="entry name" value="Era"/>
    <property type="match status" value="1"/>
</dbReference>
<feature type="domain" description="Era-type G" evidence="10">
    <location>
        <begin position="6"/>
        <end position="173"/>
    </location>
</feature>
<dbReference type="AlphaFoldDB" id="A0A368DMN6"/>
<feature type="region of interest" description="G4" evidence="7">
    <location>
        <begin position="123"/>
        <end position="126"/>
    </location>
</feature>
<feature type="region of interest" description="G3" evidence="7">
    <location>
        <begin position="61"/>
        <end position="64"/>
    </location>
</feature>
<evidence type="ECO:0000256" key="8">
    <source>
        <dbReference type="RuleBase" id="RU003761"/>
    </source>
</evidence>
<keyword evidence="6" id="KW-0690">Ribosome biogenesis</keyword>
<dbReference type="GO" id="GO:0005737">
    <property type="term" value="C:cytoplasm"/>
    <property type="evidence" value="ECO:0007669"/>
    <property type="project" value="UniProtKB-SubCell"/>
</dbReference>
<dbReference type="GO" id="GO:0043024">
    <property type="term" value="F:ribosomal small subunit binding"/>
    <property type="evidence" value="ECO:0007669"/>
    <property type="project" value="TreeGrafter"/>
</dbReference>
<comment type="function">
    <text evidence="6">An essential GTPase that binds both GDP and GTP, with rapid nucleotide exchange. Plays a role in 16S rRNA processing and 30S ribosomal subunit biogenesis and possibly also in cell cycle regulation and energy metabolism.</text>
</comment>
<feature type="binding site" evidence="6">
    <location>
        <begin position="14"/>
        <end position="21"/>
    </location>
    <ligand>
        <name>GTP</name>
        <dbReference type="ChEBI" id="CHEBI:37565"/>
    </ligand>
</feature>
<accession>A0A368DMN6</accession>
<evidence type="ECO:0000256" key="1">
    <source>
        <dbReference type="ARBA" id="ARBA00007921"/>
    </source>
</evidence>
<dbReference type="CDD" id="cd22534">
    <property type="entry name" value="KH-II_Era"/>
    <property type="match status" value="1"/>
</dbReference>
<keyword evidence="6" id="KW-1003">Cell membrane</keyword>
<dbReference type="InterPro" id="IPR005662">
    <property type="entry name" value="GTPase_Era-like"/>
</dbReference>
<dbReference type="GO" id="GO:0005525">
    <property type="term" value="F:GTP binding"/>
    <property type="evidence" value="ECO:0007669"/>
    <property type="project" value="UniProtKB-UniRule"/>
</dbReference>
<dbReference type="InterPro" id="IPR009019">
    <property type="entry name" value="KH_sf_prok-type"/>
</dbReference>
<dbReference type="PANTHER" id="PTHR42698:SF1">
    <property type="entry name" value="GTPASE ERA, MITOCHONDRIAL"/>
    <property type="match status" value="1"/>
</dbReference>
<keyword evidence="6" id="KW-0699">rRNA-binding</keyword>
<dbReference type="PROSITE" id="PS50823">
    <property type="entry name" value="KH_TYPE_2"/>
    <property type="match status" value="1"/>
</dbReference>
<dbReference type="InterPro" id="IPR027417">
    <property type="entry name" value="P-loop_NTPase"/>
</dbReference>
<dbReference type="GO" id="GO:0005886">
    <property type="term" value="C:plasma membrane"/>
    <property type="evidence" value="ECO:0007669"/>
    <property type="project" value="UniProtKB-SubCell"/>
</dbReference>
<name>A0A368DMN6_9PROT</name>
<keyword evidence="6" id="KW-0472">Membrane</keyword>
<comment type="subunit">
    <text evidence="6">Monomer.</text>
</comment>
<keyword evidence="3 6" id="KW-0547">Nucleotide-binding</keyword>
<dbReference type="NCBIfam" id="TIGR00436">
    <property type="entry name" value="era"/>
    <property type="match status" value="1"/>
</dbReference>
<comment type="caution">
    <text evidence="11">The sequence shown here is derived from an EMBL/GenBank/DDBJ whole genome shotgun (WGS) entry which is preliminary data.</text>
</comment>
<feature type="binding site" evidence="6">
    <location>
        <begin position="61"/>
        <end position="65"/>
    </location>
    <ligand>
        <name>GTP</name>
        <dbReference type="ChEBI" id="CHEBI:37565"/>
    </ligand>
</feature>
<dbReference type="PANTHER" id="PTHR42698">
    <property type="entry name" value="GTPASE ERA"/>
    <property type="match status" value="1"/>
</dbReference>
<dbReference type="SUPFAM" id="SSF52540">
    <property type="entry name" value="P-loop containing nucleoside triphosphate hydrolases"/>
    <property type="match status" value="1"/>
</dbReference>
<evidence type="ECO:0000313" key="11">
    <source>
        <dbReference type="EMBL" id="RCL73099.1"/>
    </source>
</evidence>
<dbReference type="Pfam" id="PF07650">
    <property type="entry name" value="KH_2"/>
    <property type="match status" value="1"/>
</dbReference>
<feature type="region of interest" description="G2" evidence="7">
    <location>
        <begin position="40"/>
        <end position="44"/>
    </location>
</feature>
<dbReference type="HAMAP" id="MF_00367">
    <property type="entry name" value="GTPase_Era"/>
    <property type="match status" value="1"/>
</dbReference>
<protein>
    <recommendedName>
        <fullName evidence="2 6">GTPase Era</fullName>
    </recommendedName>
</protein>
<evidence type="ECO:0000256" key="2">
    <source>
        <dbReference type="ARBA" id="ARBA00020484"/>
    </source>
</evidence>
<dbReference type="InterPro" id="IPR005225">
    <property type="entry name" value="Small_GTP-bd"/>
</dbReference>
<evidence type="ECO:0000313" key="12">
    <source>
        <dbReference type="Proteomes" id="UP000253570"/>
    </source>
</evidence>
<comment type="subcellular location">
    <subcellularLocation>
        <location evidence="6">Cytoplasm</location>
    </subcellularLocation>
    <subcellularLocation>
        <location evidence="6">Cell membrane</location>
        <topology evidence="6">Peripheral membrane protein</topology>
    </subcellularLocation>
</comment>
<sequence>MKSSTKCGYVAIIGLPNVGKSTLLNAMVLKKISIVTHKVQTTRTQIQAILSKDCSQVIFIDTPGIFQPRKQKEKALVREAWKSLDLADVIIFVHDATKDMKEESLSLLREISDNKIELIVVLNKIDLVDKEKLLNLIDVIKVKNGASNIHLISALKYDGVVGLIDDVKNKIPIGEWIYSKEISTNISDRSIAEEFTREKIYQYVHKEIPYSIIIETENWNEKSKNVVQIHQNIYVTANNHKKILLGKNGEKIKKISIESRLDIESYLNKKVHLFLYIKLRKNNYISSIS</sequence>
<dbReference type="GO" id="GO:0000028">
    <property type="term" value="P:ribosomal small subunit assembly"/>
    <property type="evidence" value="ECO:0007669"/>
    <property type="project" value="TreeGrafter"/>
</dbReference>
<feature type="domain" description="KH type-2" evidence="9">
    <location>
        <begin position="204"/>
        <end position="281"/>
    </location>
</feature>
<feature type="region of interest" description="G5" evidence="7">
    <location>
        <begin position="152"/>
        <end position="154"/>
    </location>
</feature>
<keyword evidence="6" id="KW-0963">Cytoplasm</keyword>
<evidence type="ECO:0000256" key="4">
    <source>
        <dbReference type="ARBA" id="ARBA00022884"/>
    </source>
</evidence>
<feature type="region of interest" description="G1" evidence="7">
    <location>
        <begin position="14"/>
        <end position="21"/>
    </location>
</feature>
<evidence type="ECO:0000256" key="7">
    <source>
        <dbReference type="PROSITE-ProRule" id="PRU01050"/>
    </source>
</evidence>
<evidence type="ECO:0000259" key="10">
    <source>
        <dbReference type="PROSITE" id="PS51713"/>
    </source>
</evidence>
<evidence type="ECO:0000256" key="3">
    <source>
        <dbReference type="ARBA" id="ARBA00022741"/>
    </source>
</evidence>
<dbReference type="InterPro" id="IPR030388">
    <property type="entry name" value="G_ERA_dom"/>
</dbReference>
<proteinExistence type="inferred from homology"/>
<dbReference type="NCBIfam" id="TIGR00231">
    <property type="entry name" value="small_GTP"/>
    <property type="match status" value="1"/>
</dbReference>
<keyword evidence="4 6" id="KW-0694">RNA-binding</keyword>
<dbReference type="SUPFAM" id="SSF54814">
    <property type="entry name" value="Prokaryotic type KH domain (KH-domain type II)"/>
    <property type="match status" value="1"/>
</dbReference>
<gene>
    <name evidence="6" type="primary">era</name>
    <name evidence="11" type="ORF">DBW71_04685</name>
</gene>